<dbReference type="Proteomes" id="UP001066276">
    <property type="component" value="Chromosome 7"/>
</dbReference>
<protein>
    <submittedName>
        <fullName evidence="2">Uncharacterized protein</fullName>
    </submittedName>
</protein>
<feature type="region of interest" description="Disordered" evidence="1">
    <location>
        <begin position="1"/>
        <end position="123"/>
    </location>
</feature>
<name>A0AAV7PH48_PLEWA</name>
<sequence>MPHCHGLKRTLSGPDDPHCGRWPMPRAATPKCGPLPRLRTSAARLLPPTSLGPRSARARNGPTAPLPPALPLLTVAALGRRARGTRARPRPAPVGPPDTPLSPRFHSRGVSATSGRWGGLSKG</sequence>
<gene>
    <name evidence="2" type="ORF">NDU88_005542</name>
</gene>
<reference evidence="2" key="1">
    <citation type="journal article" date="2022" name="bioRxiv">
        <title>Sequencing and chromosome-scale assembly of the giantPleurodeles waltlgenome.</title>
        <authorList>
            <person name="Brown T."/>
            <person name="Elewa A."/>
            <person name="Iarovenko S."/>
            <person name="Subramanian E."/>
            <person name="Araus A.J."/>
            <person name="Petzold A."/>
            <person name="Susuki M."/>
            <person name="Suzuki K.-i.T."/>
            <person name="Hayashi T."/>
            <person name="Toyoda A."/>
            <person name="Oliveira C."/>
            <person name="Osipova E."/>
            <person name="Leigh N.D."/>
            <person name="Simon A."/>
            <person name="Yun M.H."/>
        </authorList>
    </citation>
    <scope>NUCLEOTIDE SEQUENCE</scope>
    <source>
        <strain evidence="2">20211129_DDA</strain>
        <tissue evidence="2">Liver</tissue>
    </source>
</reference>
<evidence type="ECO:0000313" key="3">
    <source>
        <dbReference type="Proteomes" id="UP001066276"/>
    </source>
</evidence>
<dbReference type="EMBL" id="JANPWB010000011">
    <property type="protein sequence ID" value="KAJ1127139.1"/>
    <property type="molecule type" value="Genomic_DNA"/>
</dbReference>
<dbReference type="AlphaFoldDB" id="A0AAV7PH48"/>
<keyword evidence="3" id="KW-1185">Reference proteome</keyword>
<feature type="compositionally biased region" description="Pro residues" evidence="1">
    <location>
        <begin position="90"/>
        <end position="100"/>
    </location>
</feature>
<proteinExistence type="predicted"/>
<feature type="compositionally biased region" description="Basic residues" evidence="1">
    <location>
        <begin position="80"/>
        <end position="89"/>
    </location>
</feature>
<evidence type="ECO:0000256" key="1">
    <source>
        <dbReference type="SAM" id="MobiDB-lite"/>
    </source>
</evidence>
<organism evidence="2 3">
    <name type="scientific">Pleurodeles waltl</name>
    <name type="common">Iberian ribbed newt</name>
    <dbReference type="NCBI Taxonomy" id="8319"/>
    <lineage>
        <taxon>Eukaryota</taxon>
        <taxon>Metazoa</taxon>
        <taxon>Chordata</taxon>
        <taxon>Craniata</taxon>
        <taxon>Vertebrata</taxon>
        <taxon>Euteleostomi</taxon>
        <taxon>Amphibia</taxon>
        <taxon>Batrachia</taxon>
        <taxon>Caudata</taxon>
        <taxon>Salamandroidea</taxon>
        <taxon>Salamandridae</taxon>
        <taxon>Pleurodelinae</taxon>
        <taxon>Pleurodeles</taxon>
    </lineage>
</organism>
<accession>A0AAV7PH48</accession>
<evidence type="ECO:0000313" key="2">
    <source>
        <dbReference type="EMBL" id="KAJ1127139.1"/>
    </source>
</evidence>
<comment type="caution">
    <text evidence="2">The sequence shown here is derived from an EMBL/GenBank/DDBJ whole genome shotgun (WGS) entry which is preliminary data.</text>
</comment>